<dbReference type="AlphaFoldDB" id="A0A0B2UXR3"/>
<dbReference type="EMBL" id="JPKZ01002949">
    <property type="protein sequence ID" value="KHN74238.1"/>
    <property type="molecule type" value="Genomic_DNA"/>
</dbReference>
<gene>
    <name evidence="2" type="ORF">Tcan_18095</name>
</gene>
<dbReference type="OrthoDB" id="10014237at2759"/>
<keyword evidence="1" id="KW-0812">Transmembrane</keyword>
<evidence type="ECO:0000313" key="2">
    <source>
        <dbReference type="EMBL" id="KHN74238.1"/>
    </source>
</evidence>
<keyword evidence="1" id="KW-1133">Transmembrane helix</keyword>
<comment type="caution">
    <text evidence="2">The sequence shown here is derived from an EMBL/GenBank/DDBJ whole genome shotgun (WGS) entry which is preliminary data.</text>
</comment>
<accession>A0A0B2UXR3</accession>
<evidence type="ECO:0000256" key="1">
    <source>
        <dbReference type="SAM" id="Phobius"/>
    </source>
</evidence>
<evidence type="ECO:0000313" key="3">
    <source>
        <dbReference type="Proteomes" id="UP000031036"/>
    </source>
</evidence>
<proteinExistence type="predicted"/>
<protein>
    <submittedName>
        <fullName evidence="2">Uncharacterized protein</fullName>
    </submittedName>
</protein>
<keyword evidence="1" id="KW-0472">Membrane</keyword>
<reference evidence="2 3" key="1">
    <citation type="submission" date="2014-11" db="EMBL/GenBank/DDBJ databases">
        <title>Genetic blueprint of the zoonotic pathogen Toxocara canis.</title>
        <authorList>
            <person name="Zhu X.-Q."/>
            <person name="Korhonen P.K."/>
            <person name="Cai H."/>
            <person name="Young N.D."/>
            <person name="Nejsum P."/>
            <person name="von Samson-Himmelstjerna G."/>
            <person name="Boag P.R."/>
            <person name="Tan P."/>
            <person name="Li Q."/>
            <person name="Min J."/>
            <person name="Yang Y."/>
            <person name="Wang X."/>
            <person name="Fang X."/>
            <person name="Hall R.S."/>
            <person name="Hofmann A."/>
            <person name="Sternberg P.W."/>
            <person name="Jex A.R."/>
            <person name="Gasser R.B."/>
        </authorList>
    </citation>
    <scope>NUCLEOTIDE SEQUENCE [LARGE SCALE GENOMIC DNA]</scope>
    <source>
        <strain evidence="2">PN_DK_2014</strain>
    </source>
</reference>
<dbReference type="Proteomes" id="UP000031036">
    <property type="component" value="Unassembled WGS sequence"/>
</dbReference>
<dbReference type="STRING" id="6265.A0A0B2UXR3"/>
<keyword evidence="3" id="KW-1185">Reference proteome</keyword>
<organism evidence="2 3">
    <name type="scientific">Toxocara canis</name>
    <name type="common">Canine roundworm</name>
    <dbReference type="NCBI Taxonomy" id="6265"/>
    <lineage>
        <taxon>Eukaryota</taxon>
        <taxon>Metazoa</taxon>
        <taxon>Ecdysozoa</taxon>
        <taxon>Nematoda</taxon>
        <taxon>Chromadorea</taxon>
        <taxon>Rhabditida</taxon>
        <taxon>Spirurina</taxon>
        <taxon>Ascaridomorpha</taxon>
        <taxon>Ascaridoidea</taxon>
        <taxon>Toxocaridae</taxon>
        <taxon>Toxocara</taxon>
    </lineage>
</organism>
<sequence>MEKDEDKELAALLPPDILKVFLEEFSFSTFTPVQVNVFGGMNYGGWGEKVDHHRWGDYYMSGGRKGKKSWALELVHTVNQMIPSFSEIFDEETFYAFAFIVVVCSILTAVFLSKVVGIRIREYPLNVDREWRDARPANPFHFPWNRPHRD</sequence>
<feature type="transmembrane region" description="Helical" evidence="1">
    <location>
        <begin position="94"/>
        <end position="112"/>
    </location>
</feature>
<name>A0A0B2UXR3_TOXCA</name>